<dbReference type="Proteomes" id="UP001143910">
    <property type="component" value="Unassembled WGS sequence"/>
</dbReference>
<protein>
    <submittedName>
        <fullName evidence="1">Uncharacterized protein</fullName>
    </submittedName>
</protein>
<evidence type="ECO:0000313" key="2">
    <source>
        <dbReference type="Proteomes" id="UP001143910"/>
    </source>
</evidence>
<comment type="caution">
    <text evidence="1">The sequence shown here is derived from an EMBL/GenBank/DDBJ whole genome shotgun (WGS) entry which is preliminary data.</text>
</comment>
<organism evidence="1 2">
    <name type="scientific">Zarea fungicola</name>
    <dbReference type="NCBI Taxonomy" id="93591"/>
    <lineage>
        <taxon>Eukaryota</taxon>
        <taxon>Fungi</taxon>
        <taxon>Dikarya</taxon>
        <taxon>Ascomycota</taxon>
        <taxon>Pezizomycotina</taxon>
        <taxon>Sordariomycetes</taxon>
        <taxon>Hypocreomycetidae</taxon>
        <taxon>Hypocreales</taxon>
        <taxon>Cordycipitaceae</taxon>
        <taxon>Zarea</taxon>
    </lineage>
</organism>
<proteinExistence type="predicted"/>
<name>A0ACC1MVE8_9HYPO</name>
<evidence type="ECO:0000313" key="1">
    <source>
        <dbReference type="EMBL" id="KAJ2970708.1"/>
    </source>
</evidence>
<accession>A0ACC1MVE8</accession>
<sequence length="859" mass="95745">MNKLANMRHWSERMSPNFGMSGRPNMPGNPMSTHPKNTPQAGPALANPQVAEATITYSFNIPSSTELAGPNTEDILHSTADAVLRWTHPEDAPDDVQVHELPVHAQNLANLHRLCRDLSNGPLPIEAHVMSNAPKNGRAQQITTVCLSGSSELVNKSRETILNEIPIALRCTIIDIDGKLVCDLNAGVLKKPVIETLDYISSFCGVDIFLLGPKLTPMVDGVSGDSEMRMDQRWRIAIYGDILSTEHAKARVLIHIDTLLGRVVDATRVELSLHQLVCGRHRKNIKLIESSTGTAIYFPPLFSQMYRYCPPNANRRDPNEIYITGESHQAIELAKQKLHETVARIRLYVKDVNIPAPKIDTILLDRLDKVRKVLEANGTYIMFPPPGLSAYHAAWFMQQPDARQLPGPADTQVMMAEICANSDADVSFDKMSFTLTGSDDAVKAALNVISDFAFASQPQYQIRVKIELANEHKEFVSGKKNGKINKIMGQSNVQIIFDGFNEYNFNIDVMAASYESLKQGLTLVEQEMPASISFHVPDQYHKRIIGIGGQHIQRIMKKHSVFVKFSNAMDRGGMGREDDDLKVDNVICRTPARNAQNLDAVKNEILEMVDRADSEYTSQIVNVDRLYHRELIARLSEIDELEQKFNCKISFPSTEQASDEVTVTGPQWQVPHCVDEFLGMVPDKHDLVFARCPELVKFLESPDFAHDLVPKLKRQYEVDVTVHQNPEELTEDGKPTVTLIWGFTRNNAGGLRDAVDFLEAQFATAAVDATVVKGSIPRPKSDSFEDSLQYFDSKLLQHAPSSVGSETPTKSGFGAEIIRERSSILDRLRKPGSMTSLSSFLDRRKNSSHSGNVNSKLQC</sequence>
<keyword evidence="2" id="KW-1185">Reference proteome</keyword>
<gene>
    <name evidence="1" type="ORF">NQ176_g8056</name>
</gene>
<dbReference type="EMBL" id="JANJQO010001485">
    <property type="protein sequence ID" value="KAJ2970708.1"/>
    <property type="molecule type" value="Genomic_DNA"/>
</dbReference>
<reference evidence="1" key="1">
    <citation type="submission" date="2022-08" db="EMBL/GenBank/DDBJ databases">
        <title>Genome Sequence of Lecanicillium fungicola.</title>
        <authorList>
            <person name="Buettner E."/>
        </authorList>
    </citation>
    <scope>NUCLEOTIDE SEQUENCE</scope>
    <source>
        <strain evidence="1">Babe33</strain>
    </source>
</reference>